<proteinExistence type="predicted"/>
<keyword evidence="2" id="KW-1185">Reference proteome</keyword>
<accession>A0ABD2Y6W5</accession>
<evidence type="ECO:0000313" key="2">
    <source>
        <dbReference type="Proteomes" id="UP001630127"/>
    </source>
</evidence>
<dbReference type="Proteomes" id="UP001630127">
    <property type="component" value="Unassembled WGS sequence"/>
</dbReference>
<gene>
    <name evidence="1" type="ORF">ACH5RR_036364</name>
</gene>
<name>A0ABD2Y6W5_9GENT</name>
<comment type="caution">
    <text evidence="1">The sequence shown here is derived from an EMBL/GenBank/DDBJ whole genome shotgun (WGS) entry which is preliminary data.</text>
</comment>
<protein>
    <submittedName>
        <fullName evidence="1">Uncharacterized protein</fullName>
    </submittedName>
</protein>
<evidence type="ECO:0000313" key="1">
    <source>
        <dbReference type="EMBL" id="KAL3501915.1"/>
    </source>
</evidence>
<reference evidence="1 2" key="1">
    <citation type="submission" date="2024-11" db="EMBL/GenBank/DDBJ databases">
        <title>A near-complete genome assembly of Cinchona calisaya.</title>
        <authorList>
            <person name="Lian D.C."/>
            <person name="Zhao X.W."/>
            <person name="Wei L."/>
        </authorList>
    </citation>
    <scope>NUCLEOTIDE SEQUENCE [LARGE SCALE GENOMIC DNA]</scope>
    <source>
        <tissue evidence="1">Nenye</tissue>
    </source>
</reference>
<dbReference type="EMBL" id="JBJUIK010000015">
    <property type="protein sequence ID" value="KAL3501915.1"/>
    <property type="molecule type" value="Genomic_DNA"/>
</dbReference>
<organism evidence="1 2">
    <name type="scientific">Cinchona calisaya</name>
    <dbReference type="NCBI Taxonomy" id="153742"/>
    <lineage>
        <taxon>Eukaryota</taxon>
        <taxon>Viridiplantae</taxon>
        <taxon>Streptophyta</taxon>
        <taxon>Embryophyta</taxon>
        <taxon>Tracheophyta</taxon>
        <taxon>Spermatophyta</taxon>
        <taxon>Magnoliopsida</taxon>
        <taxon>eudicotyledons</taxon>
        <taxon>Gunneridae</taxon>
        <taxon>Pentapetalae</taxon>
        <taxon>asterids</taxon>
        <taxon>lamiids</taxon>
        <taxon>Gentianales</taxon>
        <taxon>Rubiaceae</taxon>
        <taxon>Cinchonoideae</taxon>
        <taxon>Cinchoneae</taxon>
        <taxon>Cinchona</taxon>
    </lineage>
</organism>
<dbReference type="AlphaFoldDB" id="A0ABD2Y6W5"/>
<sequence length="124" mass="14013">MKYLIKFQKFLSQFKNEMSWEVPSLEEEAPEMVCILAILVDKKLRCLPKFCSFVSPGSLSPSDMYHPNFCGGCVHLHLLRERGKMNVCVCSLVNDHDPTLSVVSCEKGAGLQSWRDPTPYSSAR</sequence>